<evidence type="ECO:0000313" key="2">
    <source>
        <dbReference type="Proteomes" id="UP001235939"/>
    </source>
</evidence>
<reference evidence="1 2" key="1">
    <citation type="submission" date="2022-01" db="EMBL/GenBank/DDBJ databases">
        <title>A chromosomal length assembly of Cordylochernes scorpioides.</title>
        <authorList>
            <person name="Zeh D."/>
            <person name="Zeh J."/>
        </authorList>
    </citation>
    <scope>NUCLEOTIDE SEQUENCE [LARGE SCALE GENOMIC DNA]</scope>
    <source>
        <strain evidence="1">IN4F17</strain>
        <tissue evidence="1">Whole Body</tissue>
    </source>
</reference>
<evidence type="ECO:0000313" key="1">
    <source>
        <dbReference type="EMBL" id="UYV76027.1"/>
    </source>
</evidence>
<keyword evidence="2" id="KW-1185">Reference proteome</keyword>
<dbReference type="EMBL" id="CP092875">
    <property type="protein sequence ID" value="UYV76027.1"/>
    <property type="molecule type" value="Genomic_DNA"/>
</dbReference>
<protein>
    <submittedName>
        <fullName evidence="1">Uncharacterized protein</fullName>
    </submittedName>
</protein>
<sequence length="135" mass="15408">MGKIPPTEVRDDISSLCVTTLLSLDLENLWKLDAIGVSDAEVEKKTQSLQAEMEEHFAHTTTRDIEGRYEVALPWVQDKERIPSNKDLAENQLRDICLLYKPSQDLEADIFTKDLSRDQMKKHLESLSIVGIKPK</sequence>
<dbReference type="Proteomes" id="UP001235939">
    <property type="component" value="Chromosome 13"/>
</dbReference>
<gene>
    <name evidence="1" type="ORF">LAZ67_13002204</name>
</gene>
<accession>A0ABY6L6D4</accession>
<organism evidence="1 2">
    <name type="scientific">Cordylochernes scorpioides</name>
    <dbReference type="NCBI Taxonomy" id="51811"/>
    <lineage>
        <taxon>Eukaryota</taxon>
        <taxon>Metazoa</taxon>
        <taxon>Ecdysozoa</taxon>
        <taxon>Arthropoda</taxon>
        <taxon>Chelicerata</taxon>
        <taxon>Arachnida</taxon>
        <taxon>Pseudoscorpiones</taxon>
        <taxon>Cheliferoidea</taxon>
        <taxon>Chernetidae</taxon>
        <taxon>Cordylochernes</taxon>
    </lineage>
</organism>
<proteinExistence type="predicted"/>
<name>A0ABY6L6D4_9ARAC</name>